<evidence type="ECO:0000256" key="4">
    <source>
        <dbReference type="SAM" id="Phobius"/>
    </source>
</evidence>
<dbReference type="Pfam" id="PF00201">
    <property type="entry name" value="UDPGT"/>
    <property type="match status" value="1"/>
</dbReference>
<dbReference type="GO" id="GO:0008194">
    <property type="term" value="F:UDP-glycosyltransferase activity"/>
    <property type="evidence" value="ECO:0007669"/>
    <property type="project" value="InterPro"/>
</dbReference>
<dbReference type="FunCoup" id="B4MUU4">
    <property type="interactions" value="206"/>
</dbReference>
<dbReference type="Proteomes" id="UP000007798">
    <property type="component" value="Unassembled WGS sequence"/>
</dbReference>
<keyword evidence="4" id="KW-1133">Transmembrane helix</keyword>
<sequence length="489" mass="54787">MSTVKVLAENGHNVTVLTTLKPKVTHPNINVIQVPLTPEEDKELTAMLADMTKADNKNLVLNLFRIFGQRNFIFEKMVSVMFDQKVKDLYENQDNKFDLVFVGFFMNSYQLGLARKLQAPVVITAPMPPSLMLNVLIGNPNEITYVPSFTLAVEKGKPMTFKQRLISFASHLAFNMALYIQESRNGKIYKSLYGDDPAMPSYEDLKRNVSLIFMASHGISEGPIRPNVPGAVEIGGIQIKDKPDPLPQNLEKFLNEAKQGAILLSLGSNVKGSFLKPEIVQRMFNVLSKLKQKVIWKWEDLENTPGKSANILYSKWVPQDDILAHPNLKLFITHAGKGGITEAQYHGKPMLALPIFGDQAGNAGSMVKAGFGVSLDLLTLEEDSFNESLLEVLENPKYAQAVGTFSSLYRDRPLSARESVLYWSEYVIRHRGAPHLQSPVVHMGFIAANNLDVYLLVVIILLISLLLLKVSIKFIYKKLMKKSQKVKKQ</sequence>
<keyword evidence="4" id="KW-0472">Membrane</keyword>
<organism evidence="5 6">
    <name type="scientific">Drosophila willistoni</name>
    <name type="common">Fruit fly</name>
    <dbReference type="NCBI Taxonomy" id="7260"/>
    <lineage>
        <taxon>Eukaryota</taxon>
        <taxon>Metazoa</taxon>
        <taxon>Ecdysozoa</taxon>
        <taxon>Arthropoda</taxon>
        <taxon>Hexapoda</taxon>
        <taxon>Insecta</taxon>
        <taxon>Pterygota</taxon>
        <taxon>Neoptera</taxon>
        <taxon>Endopterygota</taxon>
        <taxon>Diptera</taxon>
        <taxon>Brachycera</taxon>
        <taxon>Muscomorpha</taxon>
        <taxon>Ephydroidea</taxon>
        <taxon>Drosophilidae</taxon>
        <taxon>Drosophila</taxon>
        <taxon>Sophophora</taxon>
    </lineage>
</organism>
<evidence type="ECO:0000256" key="2">
    <source>
        <dbReference type="ARBA" id="ARBA00022676"/>
    </source>
</evidence>
<dbReference type="PANTHER" id="PTHR48043">
    <property type="entry name" value="EG:EG0003.4 PROTEIN-RELATED"/>
    <property type="match status" value="1"/>
</dbReference>
<dbReference type="InParanoid" id="B4MUU4"/>
<dbReference type="eggNOG" id="KOG1192">
    <property type="taxonomic scope" value="Eukaryota"/>
</dbReference>
<name>B4MUU4_DROWI</name>
<keyword evidence="6" id="KW-1185">Reference proteome</keyword>
<keyword evidence="3" id="KW-0808">Transferase</keyword>
<protein>
    <recommendedName>
        <fullName evidence="7">UDP-glycosyltransferases domain-containing protein</fullName>
    </recommendedName>
</protein>
<proteinExistence type="inferred from homology"/>
<reference evidence="5 6" key="1">
    <citation type="journal article" date="2007" name="Nature">
        <title>Evolution of genes and genomes on the Drosophila phylogeny.</title>
        <authorList>
            <consortium name="Drosophila 12 Genomes Consortium"/>
            <person name="Clark A.G."/>
            <person name="Eisen M.B."/>
            <person name="Smith D.R."/>
            <person name="Bergman C.M."/>
            <person name="Oliver B."/>
            <person name="Markow T.A."/>
            <person name="Kaufman T.C."/>
            <person name="Kellis M."/>
            <person name="Gelbart W."/>
            <person name="Iyer V.N."/>
            <person name="Pollard D.A."/>
            <person name="Sackton T.B."/>
            <person name="Larracuente A.M."/>
            <person name="Singh N.D."/>
            <person name="Abad J.P."/>
            <person name="Abt D.N."/>
            <person name="Adryan B."/>
            <person name="Aguade M."/>
            <person name="Akashi H."/>
            <person name="Anderson W.W."/>
            <person name="Aquadro C.F."/>
            <person name="Ardell D.H."/>
            <person name="Arguello R."/>
            <person name="Artieri C.G."/>
            <person name="Barbash D.A."/>
            <person name="Barker D."/>
            <person name="Barsanti P."/>
            <person name="Batterham P."/>
            <person name="Batzoglou S."/>
            <person name="Begun D."/>
            <person name="Bhutkar A."/>
            <person name="Blanco E."/>
            <person name="Bosak S.A."/>
            <person name="Bradley R.K."/>
            <person name="Brand A.D."/>
            <person name="Brent M.R."/>
            <person name="Brooks A.N."/>
            <person name="Brown R.H."/>
            <person name="Butlin R.K."/>
            <person name="Caggese C."/>
            <person name="Calvi B.R."/>
            <person name="Bernardo de Carvalho A."/>
            <person name="Caspi A."/>
            <person name="Castrezana S."/>
            <person name="Celniker S.E."/>
            <person name="Chang J.L."/>
            <person name="Chapple C."/>
            <person name="Chatterji S."/>
            <person name="Chinwalla A."/>
            <person name="Civetta A."/>
            <person name="Clifton S.W."/>
            <person name="Comeron J.M."/>
            <person name="Costello J.C."/>
            <person name="Coyne J.A."/>
            <person name="Daub J."/>
            <person name="David R.G."/>
            <person name="Delcher A.L."/>
            <person name="Delehaunty K."/>
            <person name="Do C.B."/>
            <person name="Ebling H."/>
            <person name="Edwards K."/>
            <person name="Eickbush T."/>
            <person name="Evans J.D."/>
            <person name="Filipski A."/>
            <person name="Findeiss S."/>
            <person name="Freyhult E."/>
            <person name="Fulton L."/>
            <person name="Fulton R."/>
            <person name="Garcia A.C."/>
            <person name="Gardiner A."/>
            <person name="Garfield D.A."/>
            <person name="Garvin B.E."/>
            <person name="Gibson G."/>
            <person name="Gilbert D."/>
            <person name="Gnerre S."/>
            <person name="Godfrey J."/>
            <person name="Good R."/>
            <person name="Gotea V."/>
            <person name="Gravely B."/>
            <person name="Greenberg A.J."/>
            <person name="Griffiths-Jones S."/>
            <person name="Gross S."/>
            <person name="Guigo R."/>
            <person name="Gustafson E.A."/>
            <person name="Haerty W."/>
            <person name="Hahn M.W."/>
            <person name="Halligan D.L."/>
            <person name="Halpern A.L."/>
            <person name="Halter G.M."/>
            <person name="Han M.V."/>
            <person name="Heger A."/>
            <person name="Hillier L."/>
            <person name="Hinrichs A.S."/>
            <person name="Holmes I."/>
            <person name="Hoskins R.A."/>
            <person name="Hubisz M.J."/>
            <person name="Hultmark D."/>
            <person name="Huntley M.A."/>
            <person name="Jaffe D.B."/>
            <person name="Jagadeeshan S."/>
            <person name="Jeck W.R."/>
            <person name="Johnson J."/>
            <person name="Jones C.D."/>
            <person name="Jordan W.C."/>
            <person name="Karpen G.H."/>
            <person name="Kataoka E."/>
            <person name="Keightley P.D."/>
            <person name="Kheradpour P."/>
            <person name="Kirkness E.F."/>
            <person name="Koerich L.B."/>
            <person name="Kristiansen K."/>
            <person name="Kudrna D."/>
            <person name="Kulathinal R.J."/>
            <person name="Kumar S."/>
            <person name="Kwok R."/>
            <person name="Lander E."/>
            <person name="Langley C.H."/>
            <person name="Lapoint R."/>
            <person name="Lazzaro B.P."/>
            <person name="Lee S.J."/>
            <person name="Levesque L."/>
            <person name="Li R."/>
            <person name="Lin C.F."/>
            <person name="Lin M.F."/>
            <person name="Lindblad-Toh K."/>
            <person name="Llopart A."/>
            <person name="Long M."/>
            <person name="Low L."/>
            <person name="Lozovsky E."/>
            <person name="Lu J."/>
            <person name="Luo M."/>
            <person name="Machado C.A."/>
            <person name="Makalowski W."/>
            <person name="Marzo M."/>
            <person name="Matsuda M."/>
            <person name="Matzkin L."/>
            <person name="McAllister B."/>
            <person name="McBride C.S."/>
            <person name="McKernan B."/>
            <person name="McKernan K."/>
            <person name="Mendez-Lago M."/>
            <person name="Minx P."/>
            <person name="Mollenhauer M.U."/>
            <person name="Montooth K."/>
            <person name="Mount S.M."/>
            <person name="Mu X."/>
            <person name="Myers E."/>
            <person name="Negre B."/>
            <person name="Newfeld S."/>
            <person name="Nielsen R."/>
            <person name="Noor M.A."/>
            <person name="O'Grady P."/>
            <person name="Pachter L."/>
            <person name="Papaceit M."/>
            <person name="Parisi M.J."/>
            <person name="Parisi M."/>
            <person name="Parts L."/>
            <person name="Pedersen J.S."/>
            <person name="Pesole G."/>
            <person name="Phillippy A.M."/>
            <person name="Ponting C.P."/>
            <person name="Pop M."/>
            <person name="Porcelli D."/>
            <person name="Powell J.R."/>
            <person name="Prohaska S."/>
            <person name="Pruitt K."/>
            <person name="Puig M."/>
            <person name="Quesneville H."/>
            <person name="Ram K.R."/>
            <person name="Rand D."/>
            <person name="Rasmussen M.D."/>
            <person name="Reed L.K."/>
            <person name="Reenan R."/>
            <person name="Reily A."/>
            <person name="Remington K.A."/>
            <person name="Rieger T.T."/>
            <person name="Ritchie M.G."/>
            <person name="Robin C."/>
            <person name="Rogers Y.H."/>
            <person name="Rohde C."/>
            <person name="Rozas J."/>
            <person name="Rubenfield M.J."/>
            <person name="Ruiz A."/>
            <person name="Russo S."/>
            <person name="Salzberg S.L."/>
            <person name="Sanchez-Gracia A."/>
            <person name="Saranga D.J."/>
            <person name="Sato H."/>
            <person name="Schaeffer S.W."/>
            <person name="Schatz M.C."/>
            <person name="Schlenke T."/>
            <person name="Schwartz R."/>
            <person name="Segarra C."/>
            <person name="Singh R.S."/>
            <person name="Sirot L."/>
            <person name="Sirota M."/>
            <person name="Sisneros N.B."/>
            <person name="Smith C.D."/>
            <person name="Smith T.F."/>
            <person name="Spieth J."/>
            <person name="Stage D.E."/>
            <person name="Stark A."/>
            <person name="Stephan W."/>
            <person name="Strausberg R.L."/>
            <person name="Strempel S."/>
            <person name="Sturgill D."/>
            <person name="Sutton G."/>
            <person name="Sutton G.G."/>
            <person name="Tao W."/>
            <person name="Teichmann S."/>
            <person name="Tobari Y.N."/>
            <person name="Tomimura Y."/>
            <person name="Tsolas J.M."/>
            <person name="Valente V.L."/>
            <person name="Venter E."/>
            <person name="Venter J.C."/>
            <person name="Vicario S."/>
            <person name="Vieira F.G."/>
            <person name="Vilella A.J."/>
            <person name="Villasante A."/>
            <person name="Walenz B."/>
            <person name="Wang J."/>
            <person name="Wasserman M."/>
            <person name="Watts T."/>
            <person name="Wilson D."/>
            <person name="Wilson R.K."/>
            <person name="Wing R.A."/>
            <person name="Wolfner M.F."/>
            <person name="Wong A."/>
            <person name="Wong G.K."/>
            <person name="Wu C.I."/>
            <person name="Wu G."/>
            <person name="Yamamoto D."/>
            <person name="Yang H.P."/>
            <person name="Yang S.P."/>
            <person name="Yorke J.A."/>
            <person name="Yoshida K."/>
            <person name="Zdobnov E."/>
            <person name="Zhang P."/>
            <person name="Zhang Y."/>
            <person name="Zimin A.V."/>
            <person name="Baldwin J."/>
            <person name="Abdouelleil A."/>
            <person name="Abdulkadir J."/>
            <person name="Abebe A."/>
            <person name="Abera B."/>
            <person name="Abreu J."/>
            <person name="Acer S.C."/>
            <person name="Aftuck L."/>
            <person name="Alexander A."/>
            <person name="An P."/>
            <person name="Anderson E."/>
            <person name="Anderson S."/>
            <person name="Arachi H."/>
            <person name="Azer M."/>
            <person name="Bachantsang P."/>
            <person name="Barry A."/>
            <person name="Bayul T."/>
            <person name="Berlin A."/>
            <person name="Bessette D."/>
            <person name="Bloom T."/>
            <person name="Blye J."/>
            <person name="Boguslavskiy L."/>
            <person name="Bonnet C."/>
            <person name="Boukhgalter B."/>
            <person name="Bourzgui I."/>
            <person name="Brown A."/>
            <person name="Cahill P."/>
            <person name="Channer S."/>
            <person name="Cheshatsang Y."/>
            <person name="Chuda L."/>
            <person name="Citroen M."/>
            <person name="Collymore A."/>
            <person name="Cooke P."/>
            <person name="Costello M."/>
            <person name="D'Aco K."/>
            <person name="Daza R."/>
            <person name="De Haan G."/>
            <person name="DeGray S."/>
            <person name="DeMaso C."/>
            <person name="Dhargay N."/>
            <person name="Dooley K."/>
            <person name="Dooley E."/>
            <person name="Doricent M."/>
            <person name="Dorje P."/>
            <person name="Dorjee K."/>
            <person name="Dupes A."/>
            <person name="Elong R."/>
            <person name="Falk J."/>
            <person name="Farina A."/>
            <person name="Faro S."/>
            <person name="Ferguson D."/>
            <person name="Fisher S."/>
            <person name="Foley C.D."/>
            <person name="Franke A."/>
            <person name="Friedrich D."/>
            <person name="Gadbois L."/>
            <person name="Gearin G."/>
            <person name="Gearin C.R."/>
            <person name="Giannoukos G."/>
            <person name="Goode T."/>
            <person name="Graham J."/>
            <person name="Grandbois E."/>
            <person name="Grewal S."/>
            <person name="Gyaltsen K."/>
            <person name="Hafez N."/>
            <person name="Hagos B."/>
            <person name="Hall J."/>
            <person name="Henson C."/>
            <person name="Hollinger A."/>
            <person name="Honan T."/>
            <person name="Huard M.D."/>
            <person name="Hughes L."/>
            <person name="Hurhula B."/>
            <person name="Husby M.E."/>
            <person name="Kamat A."/>
            <person name="Kanga B."/>
            <person name="Kashin S."/>
            <person name="Khazanovich D."/>
            <person name="Kisner P."/>
            <person name="Lance K."/>
            <person name="Lara M."/>
            <person name="Lee W."/>
            <person name="Lennon N."/>
            <person name="Letendre F."/>
            <person name="LeVine R."/>
            <person name="Lipovsky A."/>
            <person name="Liu X."/>
            <person name="Liu J."/>
            <person name="Liu S."/>
            <person name="Lokyitsang T."/>
            <person name="Lokyitsang Y."/>
            <person name="Lubonja R."/>
            <person name="Lui A."/>
            <person name="MacDonald P."/>
            <person name="Magnisalis V."/>
            <person name="Maru K."/>
            <person name="Matthews C."/>
            <person name="McCusker W."/>
            <person name="McDonough S."/>
            <person name="Mehta T."/>
            <person name="Meldrim J."/>
            <person name="Meneus L."/>
            <person name="Mihai O."/>
            <person name="Mihalev A."/>
            <person name="Mihova T."/>
            <person name="Mittelman R."/>
            <person name="Mlenga V."/>
            <person name="Montmayeur A."/>
            <person name="Mulrain L."/>
            <person name="Navidi A."/>
            <person name="Naylor J."/>
            <person name="Negash T."/>
            <person name="Nguyen T."/>
            <person name="Nguyen N."/>
            <person name="Nicol R."/>
            <person name="Norbu C."/>
            <person name="Norbu N."/>
            <person name="Novod N."/>
            <person name="O'Neill B."/>
            <person name="Osman S."/>
            <person name="Markiewicz E."/>
            <person name="Oyono O.L."/>
            <person name="Patti C."/>
            <person name="Phunkhang P."/>
            <person name="Pierre F."/>
            <person name="Priest M."/>
            <person name="Raghuraman S."/>
            <person name="Rege F."/>
            <person name="Reyes R."/>
            <person name="Rise C."/>
            <person name="Rogov P."/>
            <person name="Ross K."/>
            <person name="Ryan E."/>
            <person name="Settipalli S."/>
            <person name="Shea T."/>
            <person name="Sherpa N."/>
            <person name="Shi L."/>
            <person name="Shih D."/>
            <person name="Sparrow T."/>
            <person name="Spaulding J."/>
            <person name="Stalker J."/>
            <person name="Stange-Thomann N."/>
            <person name="Stavropoulos S."/>
            <person name="Stone C."/>
            <person name="Strader C."/>
            <person name="Tesfaye S."/>
            <person name="Thomson T."/>
            <person name="Thoulutsang Y."/>
            <person name="Thoulutsang D."/>
            <person name="Topham K."/>
            <person name="Topping I."/>
            <person name="Tsamla T."/>
            <person name="Vassiliev H."/>
            <person name="Vo A."/>
            <person name="Wangchuk T."/>
            <person name="Wangdi T."/>
            <person name="Weiand M."/>
            <person name="Wilkinson J."/>
            <person name="Wilson A."/>
            <person name="Yadav S."/>
            <person name="Young G."/>
            <person name="Yu Q."/>
            <person name="Zembek L."/>
            <person name="Zhong D."/>
            <person name="Zimmer A."/>
            <person name="Zwirko Z."/>
            <person name="Jaffe D.B."/>
            <person name="Alvarez P."/>
            <person name="Brockman W."/>
            <person name="Butler J."/>
            <person name="Chin C."/>
            <person name="Gnerre S."/>
            <person name="Grabherr M."/>
            <person name="Kleber M."/>
            <person name="Mauceli E."/>
            <person name="MacCallum I."/>
        </authorList>
    </citation>
    <scope>NUCLEOTIDE SEQUENCE [LARGE SCALE GENOMIC DNA]</scope>
    <source>
        <strain evidence="6">Tucson 14030-0811.24</strain>
    </source>
</reference>
<dbReference type="EMBL" id="CH963857">
    <property type="protein sequence ID" value="EDW76289.2"/>
    <property type="molecule type" value="Genomic_DNA"/>
</dbReference>
<dbReference type="SUPFAM" id="SSF53756">
    <property type="entry name" value="UDP-Glycosyltransferase/glycogen phosphorylase"/>
    <property type="match status" value="1"/>
</dbReference>
<keyword evidence="4" id="KW-0812">Transmembrane</keyword>
<dbReference type="CDD" id="cd03784">
    <property type="entry name" value="GT1_Gtf-like"/>
    <property type="match status" value="1"/>
</dbReference>
<evidence type="ECO:0000256" key="3">
    <source>
        <dbReference type="ARBA" id="ARBA00022679"/>
    </source>
</evidence>
<dbReference type="AlphaFoldDB" id="B4MUU4"/>
<gene>
    <name evidence="5" type="primary">Dwil\GK14740</name>
    <name evidence="5" type="ORF">Dwil_GK14740</name>
</gene>
<dbReference type="KEGG" id="dwi:6642485"/>
<dbReference type="OrthoDB" id="5835829at2759"/>
<accession>B4MUU4</accession>
<comment type="similarity">
    <text evidence="1">Belongs to the UDP-glycosyltransferase family.</text>
</comment>
<dbReference type="PANTHER" id="PTHR48043:SF159">
    <property type="entry name" value="EG:EG0003.4 PROTEIN-RELATED"/>
    <property type="match status" value="1"/>
</dbReference>
<dbReference type="Gene3D" id="3.40.50.2000">
    <property type="entry name" value="Glycogen Phosphorylase B"/>
    <property type="match status" value="1"/>
</dbReference>
<dbReference type="FunFam" id="3.40.50.2000:FF:000050">
    <property type="entry name" value="UDP-glucuronosyltransferase"/>
    <property type="match status" value="1"/>
</dbReference>
<dbReference type="HOGENOM" id="CLU_012949_0_2_1"/>
<evidence type="ECO:0000256" key="1">
    <source>
        <dbReference type="ARBA" id="ARBA00009995"/>
    </source>
</evidence>
<evidence type="ECO:0000313" key="6">
    <source>
        <dbReference type="Proteomes" id="UP000007798"/>
    </source>
</evidence>
<dbReference type="STRING" id="7260.B4MUU4"/>
<evidence type="ECO:0008006" key="7">
    <source>
        <dbReference type="Google" id="ProtNLM"/>
    </source>
</evidence>
<evidence type="ECO:0000313" key="5">
    <source>
        <dbReference type="EMBL" id="EDW76289.2"/>
    </source>
</evidence>
<keyword evidence="2" id="KW-0328">Glycosyltransferase</keyword>
<dbReference type="InterPro" id="IPR002213">
    <property type="entry name" value="UDP_glucos_trans"/>
</dbReference>
<feature type="transmembrane region" description="Helical" evidence="4">
    <location>
        <begin position="453"/>
        <end position="476"/>
    </location>
</feature>
<dbReference type="InterPro" id="IPR050271">
    <property type="entry name" value="UDP-glycosyltransferase"/>
</dbReference>